<dbReference type="GO" id="GO:0016887">
    <property type="term" value="F:ATP hydrolysis activity"/>
    <property type="evidence" value="ECO:0007669"/>
    <property type="project" value="InterPro"/>
</dbReference>
<dbReference type="NCBIfam" id="TIGR01494">
    <property type="entry name" value="ATPase_P-type"/>
    <property type="match status" value="1"/>
</dbReference>
<dbReference type="Gene3D" id="3.40.1110.10">
    <property type="entry name" value="Calcium-transporting ATPase, cytoplasmic domain N"/>
    <property type="match status" value="1"/>
</dbReference>
<reference evidence="12" key="1">
    <citation type="submission" date="2009-04" db="EMBL/GenBank/DDBJ databases">
        <authorList>
            <person name="Weinstock G."/>
            <person name="Sodergren E."/>
            <person name="Clifton S."/>
            <person name="Fulton L."/>
            <person name="Fulton B."/>
            <person name="Courtney L."/>
            <person name="Fronick C."/>
            <person name="Harrison M."/>
            <person name="Strong C."/>
            <person name="Farmer C."/>
            <person name="Delahaunty K."/>
            <person name="Markovic C."/>
            <person name="Hall O."/>
            <person name="Minx P."/>
            <person name="Tomlinson C."/>
            <person name="Mitreva M."/>
            <person name="Nelson J."/>
            <person name="Hou S."/>
            <person name="Wollam A."/>
            <person name="Pepin K.H."/>
            <person name="Johnson M."/>
            <person name="Bhonagiri V."/>
            <person name="Nash W.E."/>
            <person name="Warren W."/>
            <person name="Chinwalla A."/>
            <person name="Mardis E.R."/>
            <person name="Wilson R.K."/>
        </authorList>
    </citation>
    <scope>NUCLEOTIDE SEQUENCE [LARGE SCALE GENOMIC DNA]</scope>
    <source>
        <strain evidence="12">DSM 14600</strain>
    </source>
</reference>
<gene>
    <name evidence="12" type="ORF">GCWU000342_00587</name>
</gene>
<dbReference type="RefSeq" id="WP_006905619.1">
    <property type="nucleotide sequence ID" value="NZ_GG665866.1"/>
</dbReference>
<evidence type="ECO:0000313" key="12">
    <source>
        <dbReference type="EMBL" id="EEP29231.1"/>
    </source>
</evidence>
<dbReference type="GO" id="GO:0005524">
    <property type="term" value="F:ATP binding"/>
    <property type="evidence" value="ECO:0007669"/>
    <property type="project" value="UniProtKB-UniRule"/>
</dbReference>
<evidence type="ECO:0000256" key="6">
    <source>
        <dbReference type="ARBA" id="ARBA00022989"/>
    </source>
</evidence>
<feature type="domain" description="P-type ATPase A" evidence="11">
    <location>
        <begin position="195"/>
        <end position="295"/>
    </location>
</feature>
<comment type="subcellular location">
    <subcellularLocation>
        <location evidence="10">Cell membrane</location>
    </subcellularLocation>
    <subcellularLocation>
        <location evidence="1">Membrane</location>
        <topology evidence="1">Multi-pass membrane protein</topology>
    </subcellularLocation>
</comment>
<name>C4G9D4_9FIRM</name>
<dbReference type="InterPro" id="IPR018303">
    <property type="entry name" value="ATPase_P-typ_P_site"/>
</dbReference>
<dbReference type="SFLD" id="SFLDG00002">
    <property type="entry name" value="C1.7:_P-type_atpase_like"/>
    <property type="match status" value="1"/>
</dbReference>
<keyword evidence="10" id="KW-0479">Metal-binding</keyword>
<dbReference type="NCBIfam" id="TIGR01525">
    <property type="entry name" value="ATPase-IB_hvy"/>
    <property type="match status" value="1"/>
</dbReference>
<dbReference type="Gene3D" id="3.40.50.1000">
    <property type="entry name" value="HAD superfamily/HAD-like"/>
    <property type="match status" value="1"/>
</dbReference>
<evidence type="ECO:0000256" key="5">
    <source>
        <dbReference type="ARBA" id="ARBA00022967"/>
    </source>
</evidence>
<dbReference type="PROSITE" id="PS00154">
    <property type="entry name" value="ATPASE_E1_E2"/>
    <property type="match status" value="1"/>
</dbReference>
<comment type="caution">
    <text evidence="12">The sequence shown here is derived from an EMBL/GenBank/DDBJ whole genome shotgun (WGS) entry which is preliminary data.</text>
</comment>
<dbReference type="InterPro" id="IPR051014">
    <property type="entry name" value="Cation_Transport_ATPase_IB"/>
</dbReference>
<evidence type="ECO:0000259" key="11">
    <source>
        <dbReference type="Pfam" id="PF00122"/>
    </source>
</evidence>
<keyword evidence="12" id="KW-0378">Hydrolase</keyword>
<dbReference type="Gene3D" id="2.70.150.10">
    <property type="entry name" value="Calcium-transporting ATPase, cytoplasmic transduction domain A"/>
    <property type="match status" value="1"/>
</dbReference>
<evidence type="ECO:0000313" key="13">
    <source>
        <dbReference type="Proteomes" id="UP000003494"/>
    </source>
</evidence>
<dbReference type="InterPro" id="IPR023299">
    <property type="entry name" value="ATPase_P-typ_cyto_dom_N"/>
</dbReference>
<dbReference type="GO" id="GO:0046872">
    <property type="term" value="F:metal ion binding"/>
    <property type="evidence" value="ECO:0007669"/>
    <property type="project" value="UniProtKB-KW"/>
</dbReference>
<evidence type="ECO:0000256" key="3">
    <source>
        <dbReference type="ARBA" id="ARBA00022539"/>
    </source>
</evidence>
<evidence type="ECO:0000256" key="8">
    <source>
        <dbReference type="ARBA" id="ARBA00039103"/>
    </source>
</evidence>
<keyword evidence="5" id="KW-1278">Translocase</keyword>
<dbReference type="HOGENOM" id="CLU_001771_6_3_9"/>
<dbReference type="GO" id="GO:0008551">
    <property type="term" value="F:P-type cadmium transporter activity"/>
    <property type="evidence" value="ECO:0007669"/>
    <property type="project" value="UniProtKB-EC"/>
</dbReference>
<keyword evidence="10" id="KW-0547">Nucleotide-binding</keyword>
<protein>
    <recommendedName>
        <fullName evidence="8">Cd(2+)-exporting ATPase</fullName>
        <ecNumber evidence="8">7.2.2.21</ecNumber>
    </recommendedName>
</protein>
<evidence type="ECO:0000256" key="4">
    <source>
        <dbReference type="ARBA" id="ARBA00022692"/>
    </source>
</evidence>
<dbReference type="GO" id="GO:0005886">
    <property type="term" value="C:plasma membrane"/>
    <property type="evidence" value="ECO:0007669"/>
    <property type="project" value="UniProtKB-SubCell"/>
</dbReference>
<dbReference type="PANTHER" id="PTHR48085:SF5">
    <property type="entry name" value="CADMIUM_ZINC-TRANSPORTING ATPASE HMA4-RELATED"/>
    <property type="match status" value="1"/>
</dbReference>
<dbReference type="SUPFAM" id="SSF81653">
    <property type="entry name" value="Calcium ATPase, transduction domain A"/>
    <property type="match status" value="1"/>
</dbReference>
<dbReference type="InterPro" id="IPR001757">
    <property type="entry name" value="P_typ_ATPase"/>
</dbReference>
<dbReference type="Pfam" id="PF00122">
    <property type="entry name" value="E1-E2_ATPase"/>
    <property type="match status" value="1"/>
</dbReference>
<comment type="similarity">
    <text evidence="2 10">Belongs to the cation transport ATPase (P-type) (TC 3.A.3) family. Type IB subfamily.</text>
</comment>
<dbReference type="InterPro" id="IPR023214">
    <property type="entry name" value="HAD_sf"/>
</dbReference>
<dbReference type="AlphaFoldDB" id="C4G9D4"/>
<dbReference type="InterPro" id="IPR044492">
    <property type="entry name" value="P_typ_ATPase_HD_dom"/>
</dbReference>
<dbReference type="SFLD" id="SFLDF00027">
    <property type="entry name" value="p-type_atpase"/>
    <property type="match status" value="1"/>
</dbReference>
<dbReference type="Pfam" id="PF00702">
    <property type="entry name" value="Hydrolase"/>
    <property type="match status" value="1"/>
</dbReference>
<keyword evidence="13" id="KW-1185">Reference proteome</keyword>
<dbReference type="InterPro" id="IPR027256">
    <property type="entry name" value="P-typ_ATPase_IB"/>
</dbReference>
<accession>C4G9D4</accession>
<dbReference type="InterPro" id="IPR008250">
    <property type="entry name" value="ATPase_P-typ_transduc_dom_A_sf"/>
</dbReference>
<organism evidence="12 13">
    <name type="scientific">Shuttleworthella satelles DSM 14600</name>
    <dbReference type="NCBI Taxonomy" id="626523"/>
    <lineage>
        <taxon>Bacteria</taxon>
        <taxon>Bacillati</taxon>
        <taxon>Bacillota</taxon>
        <taxon>Clostridia</taxon>
        <taxon>Lachnospirales</taxon>
        <taxon>Lachnospiraceae</taxon>
        <taxon>Shuttleworthella</taxon>
    </lineage>
</organism>
<dbReference type="PRINTS" id="PR00119">
    <property type="entry name" value="CATATPASE"/>
</dbReference>
<keyword evidence="10" id="KW-1003">Cell membrane</keyword>
<keyword evidence="3" id="KW-0104">Cadmium</keyword>
<keyword evidence="10" id="KW-0067">ATP-binding</keyword>
<dbReference type="EC" id="7.2.2.21" evidence="8"/>
<keyword evidence="6" id="KW-1133">Transmembrane helix</keyword>
<dbReference type="PANTHER" id="PTHR48085">
    <property type="entry name" value="CADMIUM/ZINC-TRANSPORTING ATPASE HMA2-RELATED"/>
    <property type="match status" value="1"/>
</dbReference>
<evidence type="ECO:0000256" key="10">
    <source>
        <dbReference type="RuleBase" id="RU362081"/>
    </source>
</evidence>
<dbReference type="STRING" id="626523.GCWU000342_00587"/>
<dbReference type="InterPro" id="IPR059000">
    <property type="entry name" value="ATPase_P-type_domA"/>
</dbReference>
<dbReference type="SUPFAM" id="SSF56784">
    <property type="entry name" value="HAD-like"/>
    <property type="match status" value="1"/>
</dbReference>
<dbReference type="SFLD" id="SFLDS00003">
    <property type="entry name" value="Haloacid_Dehalogenase"/>
    <property type="match status" value="1"/>
</dbReference>
<keyword evidence="7" id="KW-0472">Membrane</keyword>
<evidence type="ECO:0000256" key="9">
    <source>
        <dbReference type="ARBA" id="ARBA00049338"/>
    </source>
</evidence>
<dbReference type="eggNOG" id="COG2217">
    <property type="taxonomic scope" value="Bacteria"/>
</dbReference>
<keyword evidence="4" id="KW-0812">Transmembrane</keyword>
<evidence type="ECO:0000256" key="1">
    <source>
        <dbReference type="ARBA" id="ARBA00004141"/>
    </source>
</evidence>
<dbReference type="InterPro" id="IPR036412">
    <property type="entry name" value="HAD-like_sf"/>
</dbReference>
<dbReference type="EMBL" id="ACIP02000001">
    <property type="protein sequence ID" value="EEP29231.1"/>
    <property type="molecule type" value="Genomic_DNA"/>
</dbReference>
<evidence type="ECO:0000256" key="7">
    <source>
        <dbReference type="ARBA" id="ARBA00023136"/>
    </source>
</evidence>
<sequence length="698" mass="76671">MNCKILHESSGRMRVHIDRFRMTLDQADLVEYSLRSQSFVKSVKVYDRTGDAIISYQRGSRRKVIDFLSALNYEDEAFLSLVPEHTSRAMQRKYEEKLVWSVLAKGFRSLFFPVGLNTAITVIHALPYFIKGLKSLLSWKIEVSVLDAAAIGTSLVRGDIGTAGSIIFLQHIGDILEDWTHEKSVDDLAEMMSLHVDHVWVQTEDGDEVLMSVKDIKPGDRIILRTSNVIPLDSTVISGQASVNQASMTGEPAAVFKRAGSTVFAGTVVEEGELVCSVTKGMGSGKYDQIIKMIEDSEKLKSNTVNNAFHLADGLVPWAFAGVGLTYALTRNVTRALAFLMVDFSCALKLSMPLAVMSAMRDASRHDISVKGGKYLEAVAHAQTIVFDKTGTLTHASPRLADIVTFGDWNETEALRLAACMEEHFPHSIANAVVKEAKRRHITHAEAHTKVEYIVAHGIATTIDGKRAVIGSHHFIMEDEKIQISDLDRKRYEHIPREYSPLYLAVDGQLAAVLCIDDPIREEAADVIDRLHALGISKVCMMTGDNKNTAAAVASRLNIDEYYAEVLPEDKAAFIRREHNLGRQVIMVGDGINDTPALSEADVGFAVSNGAAIAREVADIVISDGSLENLVTIRRIASRLFDRIHANYRTIMGFNGSLIALGALGLLSPATASLFHNMSTIAIGLYSMTPVISEDGRE</sequence>
<dbReference type="Proteomes" id="UP000003494">
    <property type="component" value="Unassembled WGS sequence"/>
</dbReference>
<evidence type="ECO:0000256" key="2">
    <source>
        <dbReference type="ARBA" id="ARBA00006024"/>
    </source>
</evidence>
<proteinExistence type="inferred from homology"/>
<comment type="catalytic activity">
    <reaction evidence="9">
        <text>Cd(2+)(in) + ATP + H2O = Cd(2+)(out) + ADP + phosphate + H(+)</text>
        <dbReference type="Rhea" id="RHEA:12132"/>
        <dbReference type="ChEBI" id="CHEBI:15377"/>
        <dbReference type="ChEBI" id="CHEBI:15378"/>
        <dbReference type="ChEBI" id="CHEBI:30616"/>
        <dbReference type="ChEBI" id="CHEBI:43474"/>
        <dbReference type="ChEBI" id="CHEBI:48775"/>
        <dbReference type="ChEBI" id="CHEBI:456216"/>
        <dbReference type="EC" id="7.2.2.21"/>
    </reaction>
</comment>